<evidence type="ECO:0000313" key="2">
    <source>
        <dbReference type="Proteomes" id="UP001292084"/>
    </source>
</evidence>
<accession>A0ABU5KIP1</accession>
<keyword evidence="2" id="KW-1185">Reference proteome</keyword>
<protein>
    <submittedName>
        <fullName evidence="1">Uncharacterized protein</fullName>
    </submittedName>
</protein>
<dbReference type="Proteomes" id="UP001292084">
    <property type="component" value="Unassembled WGS sequence"/>
</dbReference>
<comment type="caution">
    <text evidence="1">The sequence shown here is derived from an EMBL/GenBank/DDBJ whole genome shotgun (WGS) entry which is preliminary data.</text>
</comment>
<evidence type="ECO:0000313" key="1">
    <source>
        <dbReference type="EMBL" id="MDZ5711040.1"/>
    </source>
</evidence>
<proteinExistence type="predicted"/>
<sequence>MSRISRRLKCSKCNKWMELYEDIYLKAERPSKQNDQKGLYEPSCRDCTIAMRSKGLEKR</sequence>
<gene>
    <name evidence="1" type="ORF">UFB30_02350</name>
</gene>
<reference evidence="1 2" key="1">
    <citation type="submission" date="2023-12" db="EMBL/GenBank/DDBJ databases">
        <title>Jeotgalibacillus haloalkaliphilus sp. nov., a novel salt-tolerant bacteria, isolated from the estuary of the Fenhe River into the Yellow River.</title>
        <authorList>
            <person name="Li Y."/>
        </authorList>
    </citation>
    <scope>NUCLEOTIDE SEQUENCE [LARGE SCALE GENOMIC DNA]</scope>
    <source>
        <strain evidence="1 2">HH7-29</strain>
    </source>
</reference>
<organism evidence="1 2">
    <name type="scientific">Jeotgalibacillus haloalkalitolerans</name>
    <dbReference type="NCBI Taxonomy" id="3104292"/>
    <lineage>
        <taxon>Bacteria</taxon>
        <taxon>Bacillati</taxon>
        <taxon>Bacillota</taxon>
        <taxon>Bacilli</taxon>
        <taxon>Bacillales</taxon>
        <taxon>Caryophanaceae</taxon>
        <taxon>Jeotgalibacillus</taxon>
    </lineage>
</organism>
<name>A0ABU5KIP1_9BACL</name>
<dbReference type="EMBL" id="JAXQNN010000001">
    <property type="protein sequence ID" value="MDZ5711040.1"/>
    <property type="molecule type" value="Genomic_DNA"/>
</dbReference>